<comment type="caution">
    <text evidence="2">The sequence shown here is derived from an EMBL/GenBank/DDBJ whole genome shotgun (WGS) entry which is preliminary data.</text>
</comment>
<accession>A0AAV0WKS0</accession>
<sequence length="85" mass="9217">MPTTNSRNNPSSNNTTAIKHKDELCPNILDTGNNTNPRLPTVKIINKKKLSVDTGMGSNHADSEDNSNWQVVTSPTKRINSPGTS</sequence>
<evidence type="ECO:0000256" key="1">
    <source>
        <dbReference type="SAM" id="MobiDB-lite"/>
    </source>
</evidence>
<keyword evidence="3" id="KW-1185">Reference proteome</keyword>
<evidence type="ECO:0000313" key="2">
    <source>
        <dbReference type="EMBL" id="CAI6356394.1"/>
    </source>
</evidence>
<name>A0AAV0WKS0_9HEMI</name>
<gene>
    <name evidence="2" type="ORF">MEUPH1_LOCUS12129</name>
</gene>
<dbReference type="EMBL" id="CARXXK010000002">
    <property type="protein sequence ID" value="CAI6356394.1"/>
    <property type="molecule type" value="Genomic_DNA"/>
</dbReference>
<proteinExistence type="predicted"/>
<feature type="compositionally biased region" description="Low complexity" evidence="1">
    <location>
        <begin position="1"/>
        <end position="16"/>
    </location>
</feature>
<feature type="compositionally biased region" description="Polar residues" evidence="1">
    <location>
        <begin position="66"/>
        <end position="85"/>
    </location>
</feature>
<dbReference type="Proteomes" id="UP001160148">
    <property type="component" value="Unassembled WGS sequence"/>
</dbReference>
<organism evidence="2 3">
    <name type="scientific">Macrosiphum euphorbiae</name>
    <name type="common">potato aphid</name>
    <dbReference type="NCBI Taxonomy" id="13131"/>
    <lineage>
        <taxon>Eukaryota</taxon>
        <taxon>Metazoa</taxon>
        <taxon>Ecdysozoa</taxon>
        <taxon>Arthropoda</taxon>
        <taxon>Hexapoda</taxon>
        <taxon>Insecta</taxon>
        <taxon>Pterygota</taxon>
        <taxon>Neoptera</taxon>
        <taxon>Paraneoptera</taxon>
        <taxon>Hemiptera</taxon>
        <taxon>Sternorrhyncha</taxon>
        <taxon>Aphidomorpha</taxon>
        <taxon>Aphidoidea</taxon>
        <taxon>Aphididae</taxon>
        <taxon>Macrosiphini</taxon>
        <taxon>Macrosiphum</taxon>
    </lineage>
</organism>
<evidence type="ECO:0000313" key="3">
    <source>
        <dbReference type="Proteomes" id="UP001160148"/>
    </source>
</evidence>
<dbReference type="AlphaFoldDB" id="A0AAV0WKS0"/>
<feature type="region of interest" description="Disordered" evidence="1">
    <location>
        <begin position="53"/>
        <end position="85"/>
    </location>
</feature>
<protein>
    <submittedName>
        <fullName evidence="2">Uncharacterized protein</fullName>
    </submittedName>
</protein>
<feature type="region of interest" description="Disordered" evidence="1">
    <location>
        <begin position="1"/>
        <end position="22"/>
    </location>
</feature>
<reference evidence="2 3" key="1">
    <citation type="submission" date="2023-01" db="EMBL/GenBank/DDBJ databases">
        <authorList>
            <person name="Whitehead M."/>
        </authorList>
    </citation>
    <scope>NUCLEOTIDE SEQUENCE [LARGE SCALE GENOMIC DNA]</scope>
</reference>